<dbReference type="NCBIfam" id="NF008149">
    <property type="entry name" value="PRK10901.1"/>
    <property type="match status" value="1"/>
</dbReference>
<evidence type="ECO:0000256" key="8">
    <source>
        <dbReference type="ARBA" id="ARBA00022679"/>
    </source>
</evidence>
<dbReference type="NCBIfam" id="TIGR00563">
    <property type="entry name" value="rsmB"/>
    <property type="match status" value="1"/>
</dbReference>
<dbReference type="PROSITE" id="PS51686">
    <property type="entry name" value="SAM_MT_RSMB_NOP"/>
    <property type="match status" value="1"/>
</dbReference>
<evidence type="ECO:0000256" key="5">
    <source>
        <dbReference type="ARBA" id="ARBA00022490"/>
    </source>
</evidence>
<keyword evidence="8 14" id="KW-0808">Transferase</keyword>
<dbReference type="GO" id="GO:0070475">
    <property type="term" value="P:rRNA base methylation"/>
    <property type="evidence" value="ECO:0007669"/>
    <property type="project" value="TreeGrafter"/>
</dbReference>
<evidence type="ECO:0000256" key="14">
    <source>
        <dbReference type="PROSITE-ProRule" id="PRU01023"/>
    </source>
</evidence>
<dbReference type="RefSeq" id="WP_180568766.1">
    <property type="nucleotide sequence ID" value="NZ_JACCKB010000017.1"/>
</dbReference>
<evidence type="ECO:0000256" key="7">
    <source>
        <dbReference type="ARBA" id="ARBA00022603"/>
    </source>
</evidence>
<dbReference type="GO" id="GO:0009383">
    <property type="term" value="F:rRNA (cytosine-C5-)-methyltransferase activity"/>
    <property type="evidence" value="ECO:0007669"/>
    <property type="project" value="TreeGrafter"/>
</dbReference>
<dbReference type="EC" id="2.1.1.176" evidence="4"/>
<dbReference type="FunFam" id="3.40.50.150:FF:000022">
    <property type="entry name" value="Ribosomal RNA small subunit methyltransferase B"/>
    <property type="match status" value="1"/>
</dbReference>
<dbReference type="InterPro" id="IPR035926">
    <property type="entry name" value="NusB-like_sf"/>
</dbReference>
<dbReference type="SUPFAM" id="SSF53335">
    <property type="entry name" value="S-adenosyl-L-methionine-dependent methyltransferases"/>
    <property type="match status" value="1"/>
</dbReference>
<evidence type="ECO:0000256" key="12">
    <source>
        <dbReference type="ARBA" id="ARBA00031088"/>
    </source>
</evidence>
<dbReference type="AlphaFoldDB" id="A0A853IB26"/>
<dbReference type="PANTHER" id="PTHR22807">
    <property type="entry name" value="NOP2 YEAST -RELATED NOL1/NOP2/FMU SUN DOMAIN-CONTAINING"/>
    <property type="match status" value="1"/>
</dbReference>
<dbReference type="InterPro" id="IPR018314">
    <property type="entry name" value="RsmB/NOL1/NOP2-like_CS"/>
</dbReference>
<feature type="active site" description="Nucleophile" evidence="14">
    <location>
        <position position="377"/>
    </location>
</feature>
<feature type="binding site" evidence="14">
    <location>
        <position position="324"/>
    </location>
    <ligand>
        <name>S-adenosyl-L-methionine</name>
        <dbReference type="ChEBI" id="CHEBI:59789"/>
    </ligand>
</feature>
<evidence type="ECO:0000256" key="10">
    <source>
        <dbReference type="ARBA" id="ARBA00022884"/>
    </source>
</evidence>
<comment type="function">
    <text evidence="1">Specifically methylates the cytosine at position 967 (m5C967) of 16S rRNA.</text>
</comment>
<organism evidence="16 17">
    <name type="scientific">Spartinivicinus marinus</name>
    <dbReference type="NCBI Taxonomy" id="2994442"/>
    <lineage>
        <taxon>Bacteria</taxon>
        <taxon>Pseudomonadati</taxon>
        <taxon>Pseudomonadota</taxon>
        <taxon>Gammaproteobacteria</taxon>
        <taxon>Oceanospirillales</taxon>
        <taxon>Zooshikellaceae</taxon>
        <taxon>Spartinivicinus</taxon>
    </lineage>
</organism>
<dbReference type="CDD" id="cd02440">
    <property type="entry name" value="AdoMet_MTases"/>
    <property type="match status" value="1"/>
</dbReference>
<dbReference type="PRINTS" id="PR02008">
    <property type="entry name" value="RCMTFAMILY"/>
</dbReference>
<dbReference type="InterPro" id="IPR029063">
    <property type="entry name" value="SAM-dependent_MTases_sf"/>
</dbReference>
<gene>
    <name evidence="16" type="primary">rsmB</name>
    <name evidence="16" type="ORF">H0A36_12020</name>
</gene>
<proteinExistence type="inferred from homology"/>
<dbReference type="PANTHER" id="PTHR22807:SF61">
    <property type="entry name" value="NOL1_NOP2_SUN FAMILY PROTEIN _ ANTITERMINATION NUSB DOMAIN-CONTAINING PROTEIN"/>
    <property type="match status" value="1"/>
</dbReference>
<keyword evidence="6" id="KW-0698">rRNA processing</keyword>
<dbReference type="Gene3D" id="3.40.50.150">
    <property type="entry name" value="Vaccinia Virus protein VP39"/>
    <property type="match status" value="1"/>
</dbReference>
<dbReference type="NCBIfam" id="NF011494">
    <property type="entry name" value="PRK14902.1"/>
    <property type="match status" value="1"/>
</dbReference>
<dbReference type="Gene3D" id="1.10.287.730">
    <property type="entry name" value="Helix hairpin bin"/>
    <property type="match status" value="1"/>
</dbReference>
<evidence type="ECO:0000256" key="1">
    <source>
        <dbReference type="ARBA" id="ARBA00002724"/>
    </source>
</evidence>
<evidence type="ECO:0000256" key="3">
    <source>
        <dbReference type="ARBA" id="ARBA00007494"/>
    </source>
</evidence>
<dbReference type="Pfam" id="PF01029">
    <property type="entry name" value="NusB"/>
    <property type="match status" value="1"/>
</dbReference>
<evidence type="ECO:0000256" key="2">
    <source>
        <dbReference type="ARBA" id="ARBA00004496"/>
    </source>
</evidence>
<dbReference type="InterPro" id="IPR001678">
    <property type="entry name" value="MeTrfase_RsmB-F_NOP2_dom"/>
</dbReference>
<feature type="domain" description="SAM-dependent MTase RsmB/NOP-type" evidence="15">
    <location>
        <begin position="165"/>
        <end position="435"/>
    </location>
</feature>
<dbReference type="GO" id="GO:0006355">
    <property type="term" value="P:regulation of DNA-templated transcription"/>
    <property type="evidence" value="ECO:0007669"/>
    <property type="project" value="InterPro"/>
</dbReference>
<dbReference type="InterPro" id="IPR049560">
    <property type="entry name" value="MeTrfase_RsmB-F_NOP2_cat"/>
</dbReference>
<keyword evidence="17" id="KW-1185">Reference proteome</keyword>
<evidence type="ECO:0000313" key="17">
    <source>
        <dbReference type="Proteomes" id="UP000569732"/>
    </source>
</evidence>
<dbReference type="InterPro" id="IPR023267">
    <property type="entry name" value="RCMT"/>
</dbReference>
<evidence type="ECO:0000256" key="4">
    <source>
        <dbReference type="ARBA" id="ARBA00012140"/>
    </source>
</evidence>
<evidence type="ECO:0000313" key="16">
    <source>
        <dbReference type="EMBL" id="NYZ66737.1"/>
    </source>
</evidence>
<dbReference type="InterPro" id="IPR054728">
    <property type="entry name" value="RsmB-like_ferredoxin"/>
</dbReference>
<dbReference type="Pfam" id="PF22458">
    <property type="entry name" value="RsmF-B_ferredox"/>
    <property type="match status" value="1"/>
</dbReference>
<keyword evidence="9 14" id="KW-0949">S-adenosyl-L-methionine</keyword>
<reference evidence="16 17" key="1">
    <citation type="submission" date="2020-07" db="EMBL/GenBank/DDBJ databases">
        <title>Endozoicomonas sp. nov., isolated from sediment.</title>
        <authorList>
            <person name="Gu T."/>
        </authorList>
    </citation>
    <scope>NUCLEOTIDE SEQUENCE [LARGE SCALE GENOMIC DNA]</scope>
    <source>
        <strain evidence="16 17">SM1973</strain>
    </source>
</reference>
<dbReference type="PROSITE" id="PS01153">
    <property type="entry name" value="NOL1_NOP2_SUN"/>
    <property type="match status" value="1"/>
</dbReference>
<dbReference type="InterPro" id="IPR006027">
    <property type="entry name" value="NusB_RsmB_TIM44"/>
</dbReference>
<accession>A0A853IB26</accession>
<dbReference type="Pfam" id="PF01189">
    <property type="entry name" value="Methyltr_RsmB-F"/>
    <property type="match status" value="1"/>
</dbReference>
<name>A0A853IB26_9GAMM</name>
<dbReference type="Proteomes" id="UP000569732">
    <property type="component" value="Unassembled WGS sequence"/>
</dbReference>
<comment type="catalytic activity">
    <reaction evidence="13">
        <text>cytidine(967) in 16S rRNA + S-adenosyl-L-methionine = 5-methylcytidine(967) in 16S rRNA + S-adenosyl-L-homocysteine + H(+)</text>
        <dbReference type="Rhea" id="RHEA:42748"/>
        <dbReference type="Rhea" id="RHEA-COMP:10219"/>
        <dbReference type="Rhea" id="RHEA-COMP:10220"/>
        <dbReference type="ChEBI" id="CHEBI:15378"/>
        <dbReference type="ChEBI" id="CHEBI:57856"/>
        <dbReference type="ChEBI" id="CHEBI:59789"/>
        <dbReference type="ChEBI" id="CHEBI:74483"/>
        <dbReference type="ChEBI" id="CHEBI:82748"/>
        <dbReference type="EC" id="2.1.1.176"/>
    </reaction>
</comment>
<feature type="binding site" evidence="14">
    <location>
        <begin position="255"/>
        <end position="261"/>
    </location>
    <ligand>
        <name>S-adenosyl-L-methionine</name>
        <dbReference type="ChEBI" id="CHEBI:59789"/>
    </ligand>
</feature>
<keyword evidence="7 14" id="KW-0489">Methyltransferase</keyword>
<evidence type="ECO:0000256" key="11">
    <source>
        <dbReference type="ARBA" id="ARBA00030399"/>
    </source>
</evidence>
<dbReference type="EMBL" id="JACCKB010000017">
    <property type="protein sequence ID" value="NYZ66737.1"/>
    <property type="molecule type" value="Genomic_DNA"/>
</dbReference>
<dbReference type="Gene3D" id="3.30.70.1170">
    <property type="entry name" value="Sun protein, domain 3"/>
    <property type="match status" value="1"/>
</dbReference>
<dbReference type="SUPFAM" id="SSF48013">
    <property type="entry name" value="NusB-like"/>
    <property type="match status" value="1"/>
</dbReference>
<dbReference type="InterPro" id="IPR004573">
    <property type="entry name" value="rRNA_ssu_MeTfrase_B"/>
</dbReference>
<evidence type="ECO:0000256" key="9">
    <source>
        <dbReference type="ARBA" id="ARBA00022691"/>
    </source>
</evidence>
<dbReference type="FunFam" id="1.10.940.10:FF:000002">
    <property type="entry name" value="Ribosomal RNA small subunit methyltransferase B"/>
    <property type="match status" value="1"/>
</dbReference>
<protein>
    <recommendedName>
        <fullName evidence="4">16S rRNA (cytosine(967)-C(5))-methyltransferase</fullName>
        <ecNumber evidence="4">2.1.1.176</ecNumber>
    </recommendedName>
    <alternativeName>
        <fullName evidence="11">16S rRNA m5C967 methyltransferase</fullName>
    </alternativeName>
    <alternativeName>
        <fullName evidence="12">rRNA (cytosine-C(5)-)-methyltransferase RsmB</fullName>
    </alternativeName>
</protein>
<feature type="binding site" evidence="14">
    <location>
        <position position="279"/>
    </location>
    <ligand>
        <name>S-adenosyl-L-methionine</name>
        <dbReference type="ChEBI" id="CHEBI:59789"/>
    </ligand>
</feature>
<comment type="subcellular location">
    <subcellularLocation>
        <location evidence="2">Cytoplasm</location>
    </subcellularLocation>
</comment>
<evidence type="ECO:0000256" key="13">
    <source>
        <dbReference type="ARBA" id="ARBA00047283"/>
    </source>
</evidence>
<comment type="caution">
    <text evidence="16">The sequence shown here is derived from an EMBL/GenBank/DDBJ whole genome shotgun (WGS) entry which is preliminary data.</text>
</comment>
<dbReference type="Gene3D" id="1.10.940.10">
    <property type="entry name" value="NusB-like"/>
    <property type="match status" value="1"/>
</dbReference>
<sequence>MSDHQPVRMVAAKAIKEVINQGQSLSQILPQYSQQVAPIDRSLLQELCYGTLRWYFRLSSCSKQLLAKPLKSKDADIFALILLGLYQLVYTRIPAHAAIGETVGTCQLLKKNWAKGLVNGVLRQFQRQQQQLLEQADQTPETLTSHPDWLRELLTHHWPDHWPQIIEANNSHPPMTLRVNLSKITRDDFLNQCNEASIEATPCQFAGSAVTLKQPVPVQKIPGFSEGLVSVQDEAAQLSATLLDLQPGQRVLDACAAPGGKTCHILETQPELAEVIALDVDGQRLGKVKENLHRLDLNCQVVEGDASKPLSWWDGREFDRILLDAPCSATGVIRRHPDIKLLRRPEDIDNLAVTQQSILTALWQLLKPGGRLVYATCSVIPEENAEVVLDFLENQADAALSTIDANWGIDTGTGRQLLPQINGHDGFFYACLLKT</sequence>
<evidence type="ECO:0000259" key="15">
    <source>
        <dbReference type="PROSITE" id="PS51686"/>
    </source>
</evidence>
<dbReference type="GO" id="GO:0005829">
    <property type="term" value="C:cytosol"/>
    <property type="evidence" value="ECO:0007669"/>
    <property type="project" value="TreeGrafter"/>
</dbReference>
<keyword evidence="5" id="KW-0963">Cytoplasm</keyword>
<keyword evidence="10 14" id="KW-0694">RNA-binding</keyword>
<feature type="binding site" evidence="14">
    <location>
        <position position="305"/>
    </location>
    <ligand>
        <name>S-adenosyl-L-methionine</name>
        <dbReference type="ChEBI" id="CHEBI:59789"/>
    </ligand>
</feature>
<comment type="similarity">
    <text evidence="3 14">Belongs to the class I-like SAM-binding methyltransferase superfamily. RsmB/NOP family.</text>
</comment>
<evidence type="ECO:0000256" key="6">
    <source>
        <dbReference type="ARBA" id="ARBA00022552"/>
    </source>
</evidence>
<dbReference type="GO" id="GO:0003723">
    <property type="term" value="F:RNA binding"/>
    <property type="evidence" value="ECO:0007669"/>
    <property type="project" value="UniProtKB-UniRule"/>
</dbReference>